<sequence length="252" mass="27788">MTGRVAIYAAPGTASEDPAALLVKERAESWLGRAVDGKAPDAVLPDGWSRDAVDDITVDARRYGFHGTLKAPFRLAAGRTLAELDSAVARFADETAPVVIPDLALARMGGFFALVPGDHPARLHELADEVLRRFDDYRAPASEADVARRDPDALSSRQRELLERWGYPFVLDEFRFHLTVTDRIPQDRQRVVRETLTEWFAGGLGRPVAVDALALFTEAEPGAPFRLHSVHSLRSPARTRRTSGTLDHEGTR</sequence>
<dbReference type="Pfam" id="PF06299">
    <property type="entry name" value="DUF1045"/>
    <property type="match status" value="1"/>
</dbReference>
<evidence type="ECO:0000313" key="3">
    <source>
        <dbReference type="Proteomes" id="UP001321486"/>
    </source>
</evidence>
<organism evidence="2 3">
    <name type="scientific">Frondihabitans sucicola</name>
    <dbReference type="NCBI Taxonomy" id="1268041"/>
    <lineage>
        <taxon>Bacteria</taxon>
        <taxon>Bacillati</taxon>
        <taxon>Actinomycetota</taxon>
        <taxon>Actinomycetes</taxon>
        <taxon>Micrococcales</taxon>
        <taxon>Microbacteriaceae</taxon>
        <taxon>Frondihabitans</taxon>
    </lineage>
</organism>
<gene>
    <name evidence="2" type="ORF">GCM10025867_36690</name>
</gene>
<evidence type="ECO:0000313" key="2">
    <source>
        <dbReference type="EMBL" id="BDZ51428.1"/>
    </source>
</evidence>
<feature type="region of interest" description="Disordered" evidence="1">
    <location>
        <begin position="227"/>
        <end position="252"/>
    </location>
</feature>
<evidence type="ECO:0000256" key="1">
    <source>
        <dbReference type="SAM" id="MobiDB-lite"/>
    </source>
</evidence>
<reference evidence="3" key="1">
    <citation type="journal article" date="2019" name="Int. J. Syst. Evol. Microbiol.">
        <title>The Global Catalogue of Microorganisms (GCM) 10K type strain sequencing project: providing services to taxonomists for standard genome sequencing and annotation.</title>
        <authorList>
            <consortium name="The Broad Institute Genomics Platform"/>
            <consortium name="The Broad Institute Genome Sequencing Center for Infectious Disease"/>
            <person name="Wu L."/>
            <person name="Ma J."/>
        </authorList>
    </citation>
    <scope>NUCLEOTIDE SEQUENCE [LARGE SCALE GENOMIC DNA]</scope>
    <source>
        <strain evidence="3">NBRC 108728</strain>
    </source>
</reference>
<protein>
    <recommendedName>
        <fullName evidence="4">DUF1045 domain-containing protein</fullName>
    </recommendedName>
</protein>
<keyword evidence="3" id="KW-1185">Reference proteome</keyword>
<dbReference type="InterPro" id="IPR009389">
    <property type="entry name" value="DUF1045"/>
</dbReference>
<dbReference type="Proteomes" id="UP001321486">
    <property type="component" value="Chromosome"/>
</dbReference>
<name>A0ABM8GSG7_9MICO</name>
<proteinExistence type="predicted"/>
<dbReference type="PIRSF" id="PIRSF033328">
    <property type="entry name" value="Phest_Mll4975"/>
    <property type="match status" value="1"/>
</dbReference>
<dbReference type="EMBL" id="AP027732">
    <property type="protein sequence ID" value="BDZ51428.1"/>
    <property type="molecule type" value="Genomic_DNA"/>
</dbReference>
<dbReference type="RefSeq" id="WP_286344197.1">
    <property type="nucleotide sequence ID" value="NZ_AP027732.1"/>
</dbReference>
<accession>A0ABM8GSG7</accession>
<evidence type="ECO:0008006" key="4">
    <source>
        <dbReference type="Google" id="ProtNLM"/>
    </source>
</evidence>